<reference evidence="1 2" key="1">
    <citation type="submission" date="2015-10" db="EMBL/GenBank/DDBJ databases">
        <title>Draft genome sequence of Streptomyces corchorusii DSM 40340, type strain for the species Streptomyces corchorusii.</title>
        <authorList>
            <person name="Ruckert C."/>
            <person name="Winkler A."/>
            <person name="Kalinowski J."/>
            <person name="Kampfer P."/>
            <person name="Glaeser S."/>
        </authorList>
    </citation>
    <scope>NUCLEOTIDE SEQUENCE [LARGE SCALE GENOMIC DNA]</scope>
    <source>
        <strain evidence="1 2">DSM 40340</strain>
    </source>
</reference>
<keyword evidence="2" id="KW-1185">Reference proteome</keyword>
<dbReference type="EMBL" id="LMWP01000072">
    <property type="protein sequence ID" value="KUN15356.1"/>
    <property type="molecule type" value="Genomic_DNA"/>
</dbReference>
<sequence>MLTQTQQFPPRYEHRLDLSICTLTIERPGNDPLVLTPKGEAALIGRLTQFPPRGDLYQLKAPVEFVDPAKPDDIAAVLQKFPAKVGGL</sequence>
<dbReference type="Proteomes" id="UP000053398">
    <property type="component" value="Unassembled WGS sequence"/>
</dbReference>
<name>A0A117Q931_STRCK</name>
<comment type="caution">
    <text evidence="1">The sequence shown here is derived from an EMBL/GenBank/DDBJ whole genome shotgun (WGS) entry which is preliminary data.</text>
</comment>
<organism evidence="1 2">
    <name type="scientific">Streptomyces corchorusii</name>
    <name type="common">Streptomyces chibaensis</name>
    <dbReference type="NCBI Taxonomy" id="1903"/>
    <lineage>
        <taxon>Bacteria</taxon>
        <taxon>Bacillati</taxon>
        <taxon>Actinomycetota</taxon>
        <taxon>Actinomycetes</taxon>
        <taxon>Kitasatosporales</taxon>
        <taxon>Streptomycetaceae</taxon>
        <taxon>Streptomyces</taxon>
    </lineage>
</organism>
<dbReference type="RefSeq" id="WP_059267131.1">
    <property type="nucleotide sequence ID" value="NZ_KQ948381.1"/>
</dbReference>
<proteinExistence type="predicted"/>
<dbReference type="AlphaFoldDB" id="A0A117Q931"/>
<accession>A0A117Q931</accession>
<evidence type="ECO:0000313" key="2">
    <source>
        <dbReference type="Proteomes" id="UP000053398"/>
    </source>
</evidence>
<protein>
    <submittedName>
        <fullName evidence="1">Uncharacterized protein</fullName>
    </submittedName>
</protein>
<gene>
    <name evidence="1" type="ORF">AQJ11_43225</name>
</gene>
<evidence type="ECO:0000313" key="1">
    <source>
        <dbReference type="EMBL" id="KUN15356.1"/>
    </source>
</evidence>